<dbReference type="GO" id="GO:0008270">
    <property type="term" value="F:zinc ion binding"/>
    <property type="evidence" value="ECO:0007669"/>
    <property type="project" value="UniProtKB-UniRule"/>
</dbReference>
<keyword evidence="7" id="KW-0698">rRNA processing</keyword>
<dbReference type="GO" id="GO:0004521">
    <property type="term" value="F:RNA endonuclease activity"/>
    <property type="evidence" value="ECO:0007669"/>
    <property type="project" value="UniProtKB-UniRule"/>
</dbReference>
<feature type="binding site" evidence="7">
    <location>
        <position position="84"/>
    </location>
    <ligand>
        <name>Zn(2+)</name>
        <dbReference type="ChEBI" id="CHEBI:29105"/>
        <note>catalytic</note>
    </ligand>
</feature>
<name>A0A0D2JNL0_9BACT</name>
<sequence>MECTEDTELSLVITDDEGIAPLNEQYLGHMGPTNVLSFPLAEGEFTEAAHGLLGDVVVSVETARKEADENGLDPQEHFVRLIIHGILHLLGYDHLTDPEEAREMEDLTEKLLNESKGQVF</sequence>
<keyword evidence="4 7" id="KW-0255">Endonuclease</keyword>
<keyword evidence="5 7" id="KW-0378">Hydrolase</keyword>
<dbReference type="EMBL" id="AZAC01000067">
    <property type="protein sequence ID" value="KIX11075.1"/>
    <property type="molecule type" value="Genomic_DNA"/>
</dbReference>
<comment type="function">
    <text evidence="7">Single strand-specific metallo-endoribonuclease involved in late-stage 70S ribosome quality control and in maturation of the 3' terminus of the 16S rRNA.</text>
</comment>
<protein>
    <recommendedName>
        <fullName evidence="7">Endoribonuclease YbeY</fullName>
        <ecNumber evidence="7">3.1.-.-</ecNumber>
    </recommendedName>
</protein>
<keyword evidence="7" id="KW-0963">Cytoplasm</keyword>
<dbReference type="GO" id="GO:0004222">
    <property type="term" value="F:metalloendopeptidase activity"/>
    <property type="evidence" value="ECO:0007669"/>
    <property type="project" value="InterPro"/>
</dbReference>
<accession>A0A0D2JNL0</accession>
<feature type="binding site" evidence="7">
    <location>
        <position position="94"/>
    </location>
    <ligand>
        <name>Zn(2+)</name>
        <dbReference type="ChEBI" id="CHEBI:29105"/>
        <note>catalytic</note>
    </ligand>
</feature>
<dbReference type="InterPro" id="IPR020549">
    <property type="entry name" value="YbeY_CS"/>
</dbReference>
<dbReference type="HAMAP" id="MF_00009">
    <property type="entry name" value="Endoribonucl_YbeY"/>
    <property type="match status" value="1"/>
</dbReference>
<evidence type="ECO:0000256" key="7">
    <source>
        <dbReference type="HAMAP-Rule" id="MF_00009"/>
    </source>
</evidence>
<evidence type="ECO:0000256" key="4">
    <source>
        <dbReference type="ARBA" id="ARBA00022759"/>
    </source>
</evidence>
<keyword evidence="3 7" id="KW-0479">Metal-binding</keyword>
<dbReference type="AlphaFoldDB" id="A0A0D2JNL0"/>
<evidence type="ECO:0000256" key="3">
    <source>
        <dbReference type="ARBA" id="ARBA00022723"/>
    </source>
</evidence>
<evidence type="ECO:0000256" key="1">
    <source>
        <dbReference type="ARBA" id="ARBA00010875"/>
    </source>
</evidence>
<dbReference type="STRING" id="1429043.X474_25325"/>
<evidence type="ECO:0000313" key="8">
    <source>
        <dbReference type="EMBL" id="KIX11075.1"/>
    </source>
</evidence>
<dbReference type="NCBIfam" id="TIGR00043">
    <property type="entry name" value="rRNA maturation RNase YbeY"/>
    <property type="match status" value="1"/>
</dbReference>
<dbReference type="Proteomes" id="UP000032233">
    <property type="component" value="Unassembled WGS sequence"/>
</dbReference>
<dbReference type="FunCoup" id="A0A0D2JNL0">
    <property type="interactions" value="254"/>
</dbReference>
<keyword evidence="7" id="KW-0690">Ribosome biogenesis</keyword>
<reference evidence="8 9" key="1">
    <citation type="submission" date="2013-11" db="EMBL/GenBank/DDBJ databases">
        <title>Metagenomic analysis of a methanogenic consortium involved in long chain n-alkane degradation.</title>
        <authorList>
            <person name="Davidova I.A."/>
            <person name="Callaghan A.V."/>
            <person name="Wawrik B."/>
            <person name="Pruitt S."/>
            <person name="Marks C."/>
            <person name="Duncan K.E."/>
            <person name="Suflita J.M."/>
        </authorList>
    </citation>
    <scope>NUCLEOTIDE SEQUENCE [LARGE SCALE GENOMIC DNA]</scope>
    <source>
        <strain evidence="8 9">SPR</strain>
    </source>
</reference>
<comment type="cofactor">
    <cofactor evidence="7">
        <name>Zn(2+)</name>
        <dbReference type="ChEBI" id="CHEBI:29105"/>
    </cofactor>
    <text evidence="7">Binds 1 zinc ion.</text>
</comment>
<proteinExistence type="inferred from homology"/>
<dbReference type="PANTHER" id="PTHR46986">
    <property type="entry name" value="ENDORIBONUCLEASE YBEY, CHLOROPLASTIC"/>
    <property type="match status" value="1"/>
</dbReference>
<dbReference type="PROSITE" id="PS01306">
    <property type="entry name" value="UPF0054"/>
    <property type="match status" value="1"/>
</dbReference>
<dbReference type="Pfam" id="PF02130">
    <property type="entry name" value="YbeY"/>
    <property type="match status" value="1"/>
</dbReference>
<dbReference type="PATRIC" id="fig|1429043.3.peg.5352"/>
<dbReference type="Gene3D" id="3.40.390.30">
    <property type="entry name" value="Metalloproteases ('zincins'), catalytic domain"/>
    <property type="match status" value="1"/>
</dbReference>
<keyword evidence="6 7" id="KW-0862">Zinc</keyword>
<comment type="similarity">
    <text evidence="1 7">Belongs to the endoribonuclease YbeY family.</text>
</comment>
<organism evidence="8 9">
    <name type="scientific">Dethiosulfatarculus sandiegensis</name>
    <dbReference type="NCBI Taxonomy" id="1429043"/>
    <lineage>
        <taxon>Bacteria</taxon>
        <taxon>Pseudomonadati</taxon>
        <taxon>Thermodesulfobacteriota</taxon>
        <taxon>Desulfarculia</taxon>
        <taxon>Desulfarculales</taxon>
        <taxon>Desulfarculaceae</taxon>
        <taxon>Dethiosulfatarculus</taxon>
    </lineage>
</organism>
<dbReference type="SUPFAM" id="SSF55486">
    <property type="entry name" value="Metalloproteases ('zincins'), catalytic domain"/>
    <property type="match status" value="1"/>
</dbReference>
<dbReference type="InParanoid" id="A0A0D2JNL0"/>
<keyword evidence="2 7" id="KW-0540">Nuclease</keyword>
<evidence type="ECO:0000256" key="2">
    <source>
        <dbReference type="ARBA" id="ARBA00022722"/>
    </source>
</evidence>
<dbReference type="EC" id="3.1.-.-" evidence="7"/>
<dbReference type="InterPro" id="IPR002036">
    <property type="entry name" value="YbeY"/>
</dbReference>
<dbReference type="PANTHER" id="PTHR46986:SF1">
    <property type="entry name" value="ENDORIBONUCLEASE YBEY, CHLOROPLASTIC"/>
    <property type="match status" value="1"/>
</dbReference>
<comment type="subcellular location">
    <subcellularLocation>
        <location evidence="7">Cytoplasm</location>
    </subcellularLocation>
</comment>
<gene>
    <name evidence="7" type="primary">ybeY</name>
    <name evidence="8" type="ORF">X474_25325</name>
</gene>
<dbReference type="GO" id="GO:0006364">
    <property type="term" value="P:rRNA processing"/>
    <property type="evidence" value="ECO:0007669"/>
    <property type="project" value="UniProtKB-UniRule"/>
</dbReference>
<evidence type="ECO:0000256" key="6">
    <source>
        <dbReference type="ARBA" id="ARBA00022833"/>
    </source>
</evidence>
<dbReference type="InterPro" id="IPR023091">
    <property type="entry name" value="MetalPrtase_cat_dom_sf_prd"/>
</dbReference>
<evidence type="ECO:0000313" key="9">
    <source>
        <dbReference type="Proteomes" id="UP000032233"/>
    </source>
</evidence>
<evidence type="ECO:0000256" key="5">
    <source>
        <dbReference type="ARBA" id="ARBA00022801"/>
    </source>
</evidence>
<feature type="binding site" evidence="7">
    <location>
        <position position="88"/>
    </location>
    <ligand>
        <name>Zn(2+)</name>
        <dbReference type="ChEBI" id="CHEBI:29105"/>
        <note>catalytic</note>
    </ligand>
</feature>
<dbReference type="GO" id="GO:0005737">
    <property type="term" value="C:cytoplasm"/>
    <property type="evidence" value="ECO:0007669"/>
    <property type="project" value="UniProtKB-SubCell"/>
</dbReference>
<comment type="caution">
    <text evidence="8">The sequence shown here is derived from an EMBL/GenBank/DDBJ whole genome shotgun (WGS) entry which is preliminary data.</text>
</comment>
<keyword evidence="9" id="KW-1185">Reference proteome</keyword>